<accession>A0A2T2X2C2</accession>
<proteinExistence type="inferred from homology"/>
<dbReference type="InterPro" id="IPR003488">
    <property type="entry name" value="DprA"/>
</dbReference>
<dbReference type="PANTHER" id="PTHR43022">
    <property type="entry name" value="PROTEIN SMF"/>
    <property type="match status" value="1"/>
</dbReference>
<evidence type="ECO:0000259" key="2">
    <source>
        <dbReference type="Pfam" id="PF02481"/>
    </source>
</evidence>
<feature type="domain" description="Smf/DprA SLOG" evidence="2">
    <location>
        <begin position="114"/>
        <end position="321"/>
    </location>
</feature>
<comment type="caution">
    <text evidence="3">The sequence shown here is derived from an EMBL/GenBank/DDBJ whole genome shotgun (WGS) entry which is preliminary data.</text>
</comment>
<evidence type="ECO:0000313" key="3">
    <source>
        <dbReference type="EMBL" id="PSR28654.1"/>
    </source>
</evidence>
<dbReference type="Gene3D" id="3.40.50.450">
    <property type="match status" value="1"/>
</dbReference>
<evidence type="ECO:0000256" key="1">
    <source>
        <dbReference type="ARBA" id="ARBA00006525"/>
    </source>
</evidence>
<sequence length="342" mass="38853">MLFLWLDVEQRLAELRQINRSRKKVESMTPVSNDPQSLTGATNYFTILGVHQWAWKKGHEAFEKAKQHWPITTPWIDYADEVSLVLGIDATTWRKMYDQVEHGFKILPPDTYVIQRGQSLYPRLLQTLPDAPEFLFMRGQVWLAQQPIISVVGTRQPSDDGIRKAQALATLLGQYHMVIASGLARGIDRAAHEAALDNQTPTIAVIGTPVTKTYPKEHQRLQSMIADRGLIISPFHPAAPIHRWNFPKRNAVMSGISLATVVVEARETSGALIQADYALRQGRLVFVPQSAVENTALQWPRRYVNEKGAQSFRRIDELMRGLNNVRVLPVQQKESDEETRIY</sequence>
<comment type="similarity">
    <text evidence="1">Belongs to the DprA/Smf family.</text>
</comment>
<organism evidence="3 4">
    <name type="scientific">Sulfobacillus benefaciens</name>
    <dbReference type="NCBI Taxonomy" id="453960"/>
    <lineage>
        <taxon>Bacteria</taxon>
        <taxon>Bacillati</taxon>
        <taxon>Bacillota</taxon>
        <taxon>Clostridia</taxon>
        <taxon>Eubacteriales</taxon>
        <taxon>Clostridiales Family XVII. Incertae Sedis</taxon>
        <taxon>Sulfobacillus</taxon>
    </lineage>
</organism>
<reference evidence="3 4" key="1">
    <citation type="journal article" date="2014" name="BMC Genomics">
        <title>Comparison of environmental and isolate Sulfobacillus genomes reveals diverse carbon, sulfur, nitrogen, and hydrogen metabolisms.</title>
        <authorList>
            <person name="Justice N.B."/>
            <person name="Norman A."/>
            <person name="Brown C.T."/>
            <person name="Singh A."/>
            <person name="Thomas B.C."/>
            <person name="Banfield J.F."/>
        </authorList>
    </citation>
    <scope>NUCLEOTIDE SEQUENCE [LARGE SCALE GENOMIC DNA]</scope>
    <source>
        <strain evidence="3">AMDSBA1</strain>
    </source>
</reference>
<dbReference type="AlphaFoldDB" id="A0A2T2X2C2"/>
<dbReference type="InterPro" id="IPR057666">
    <property type="entry name" value="DrpA_SLOG"/>
</dbReference>
<dbReference type="EMBL" id="PXYT01000019">
    <property type="protein sequence ID" value="PSR28654.1"/>
    <property type="molecule type" value="Genomic_DNA"/>
</dbReference>
<protein>
    <submittedName>
        <fullName evidence="3">Nucleotide-binding protein</fullName>
    </submittedName>
</protein>
<dbReference type="SUPFAM" id="SSF102405">
    <property type="entry name" value="MCP/YpsA-like"/>
    <property type="match status" value="1"/>
</dbReference>
<dbReference type="GO" id="GO:0009294">
    <property type="term" value="P:DNA-mediated transformation"/>
    <property type="evidence" value="ECO:0007669"/>
    <property type="project" value="InterPro"/>
</dbReference>
<dbReference type="Pfam" id="PF02481">
    <property type="entry name" value="DNA_processg_A"/>
    <property type="match status" value="1"/>
</dbReference>
<name>A0A2T2X2C2_9FIRM</name>
<evidence type="ECO:0000313" key="4">
    <source>
        <dbReference type="Proteomes" id="UP000242699"/>
    </source>
</evidence>
<dbReference type="Proteomes" id="UP000242699">
    <property type="component" value="Unassembled WGS sequence"/>
</dbReference>
<dbReference type="PANTHER" id="PTHR43022:SF1">
    <property type="entry name" value="PROTEIN SMF"/>
    <property type="match status" value="1"/>
</dbReference>
<gene>
    <name evidence="3" type="ORF">C7B43_09570</name>
</gene>